<dbReference type="Proteomes" id="UP001500124">
    <property type="component" value="Unassembled WGS sequence"/>
</dbReference>
<organism evidence="1 2">
    <name type="scientific">Streptomyces similanensis</name>
    <dbReference type="NCBI Taxonomy" id="1274988"/>
    <lineage>
        <taxon>Bacteria</taxon>
        <taxon>Bacillati</taxon>
        <taxon>Actinomycetota</taxon>
        <taxon>Actinomycetes</taxon>
        <taxon>Kitasatosporales</taxon>
        <taxon>Streptomycetaceae</taxon>
        <taxon>Streptomyces</taxon>
    </lineage>
</organism>
<reference evidence="2" key="1">
    <citation type="journal article" date="2019" name="Int. J. Syst. Evol. Microbiol.">
        <title>The Global Catalogue of Microorganisms (GCM) 10K type strain sequencing project: providing services to taxonomists for standard genome sequencing and annotation.</title>
        <authorList>
            <consortium name="The Broad Institute Genomics Platform"/>
            <consortium name="The Broad Institute Genome Sequencing Center for Infectious Disease"/>
            <person name="Wu L."/>
            <person name="Ma J."/>
        </authorList>
    </citation>
    <scope>NUCLEOTIDE SEQUENCE [LARGE SCALE GENOMIC DNA]</scope>
    <source>
        <strain evidence="2">JCM 18410</strain>
    </source>
</reference>
<proteinExistence type="predicted"/>
<comment type="caution">
    <text evidence="1">The sequence shown here is derived from an EMBL/GenBank/DDBJ whole genome shotgun (WGS) entry which is preliminary data.</text>
</comment>
<sequence>MIHHVVPLTEWRTGEDRPYAPASLAEEGFVHCSPDEATTLAVVNAFYRRAPRPLLALAIDERRLTAPLEWAAPDPVPPPGAPAGTLFPHVHGPIERAAVVAVREVVFDAEGRATGLRDTPPGKVGCPLVPGA</sequence>
<evidence type="ECO:0000313" key="2">
    <source>
        <dbReference type="Proteomes" id="UP001500124"/>
    </source>
</evidence>
<dbReference type="InterPro" id="IPR009297">
    <property type="entry name" value="DUF952"/>
</dbReference>
<dbReference type="Pfam" id="PF06108">
    <property type="entry name" value="DUF952"/>
    <property type="match status" value="1"/>
</dbReference>
<gene>
    <name evidence="1" type="ORF">GCM10023336_32860</name>
</gene>
<dbReference type="Gene3D" id="3.20.170.20">
    <property type="entry name" value="Protein of unknown function DUF952"/>
    <property type="match status" value="1"/>
</dbReference>
<accession>A0ABP9KGY4</accession>
<dbReference type="EMBL" id="BAABKC010000045">
    <property type="protein sequence ID" value="GAA5058200.1"/>
    <property type="molecule type" value="Genomic_DNA"/>
</dbReference>
<protein>
    <submittedName>
        <fullName evidence="1">DUF952 domain-containing protein</fullName>
    </submittedName>
</protein>
<name>A0ABP9KGY4_9ACTN</name>
<evidence type="ECO:0000313" key="1">
    <source>
        <dbReference type="EMBL" id="GAA5058200.1"/>
    </source>
</evidence>
<keyword evidence="2" id="KW-1185">Reference proteome</keyword>
<dbReference type="RefSeq" id="WP_176148789.1">
    <property type="nucleotide sequence ID" value="NZ_BAABKC010000045.1"/>
</dbReference>
<dbReference type="SUPFAM" id="SSF56399">
    <property type="entry name" value="ADP-ribosylation"/>
    <property type="match status" value="1"/>
</dbReference>